<accession>Q6UKB9</accession>
<dbReference type="RefSeq" id="NP_958137.1">
    <property type="nucleotide sequence ID" value="NC_005342.2"/>
</dbReference>
<dbReference type="EMBL" id="AY368235">
    <property type="protein sequence ID" value="AAR89323.1"/>
    <property type="molecule type" value="Genomic_DNA"/>
</dbReference>
<evidence type="ECO:0000256" key="1">
    <source>
        <dbReference type="SAM" id="MobiDB-lite"/>
    </source>
</evidence>
<dbReference type="InterPro" id="IPR054075">
    <property type="entry name" value="Gp53-like_C"/>
</dbReference>
<feature type="region of interest" description="Disordered" evidence="1">
    <location>
        <begin position="28"/>
        <end position="53"/>
    </location>
</feature>
<reference evidence="3 4" key="1">
    <citation type="journal article" date="2006" name="J. Bacteriol.">
        <title>Divergence and mosaicism among virulent soil phages of the Burkholderia cepacia complex.</title>
        <authorList>
            <person name="Summer E.J."/>
            <person name="Gonzalez C.F."/>
            <person name="Bomer M."/>
            <person name="Carlile T."/>
            <person name="Embry A."/>
            <person name="Kucherka A.M."/>
            <person name="Lee J."/>
            <person name="Mebane L."/>
            <person name="Morrison W.C."/>
            <person name="Mark L."/>
            <person name="King M.D."/>
            <person name="LiPuma J.J."/>
            <person name="Vidaver A.K."/>
            <person name="Young R."/>
        </authorList>
    </citation>
    <scope>NUCLEOTIDE SEQUENCE</scope>
</reference>
<organism evidence="3 4">
    <name type="scientific">Burkholderia phage Bcep43</name>
    <dbReference type="NCBI Taxonomy" id="2883945"/>
    <lineage>
        <taxon>Viruses</taxon>
        <taxon>Duplodnaviria</taxon>
        <taxon>Heunggongvirae</taxon>
        <taxon>Uroviricota</taxon>
        <taxon>Caudoviricetes</taxon>
        <taxon>Naesvirus</taxon>
        <taxon>Naesvirus bcep43</taxon>
    </lineage>
</organism>
<evidence type="ECO:0000259" key="2">
    <source>
        <dbReference type="Pfam" id="PF21882"/>
    </source>
</evidence>
<gene>
    <name evidence="3" type="primary">Bcep43-31</name>
</gene>
<sequence>MTAQTNQPAKFLVPFAQNDSSRVELPVTTSDATRASQSLGFPPATMQPPEAGGVPPQGEDFNGALNQVARIAWWMMLGGGFAFDNAFATATQIGGYPKGAVLQSADFLGNWISAADNNAVNPDTSTDPAGGGYVPGYQYGVTALSGLTGGTVTLTNAQAAKNSITVAGTLTSALTLVVPTWLKGWTVTNNTTGAFAAVIKTAAGTGITIPQNGAPTDVTGDGTNIVQSARNISAAVQPTQPMQLQQQGNSNGFTTYTGNQTLTAVQAGGVFRFLLSATGTATLPAANSLPNGSTYTLHNSSGSTALLLVTSASTIAPIAGPRQNPGVSLTFTSDSATNTWYATCGASNAVLNTTTPWFVDPSGFTIQAGASVMSGTSVAVTFPKPFAHGCLSVFIQRTGATNPTDANNTSADVVTTAGFTARSSLGNITFYWIAIGW</sequence>
<dbReference type="Pfam" id="PF21882">
    <property type="entry name" value="Gp53-like_C"/>
    <property type="match status" value="1"/>
</dbReference>
<proteinExistence type="predicted"/>
<feature type="domain" description="Putative tail fiber protein gp53-like C-terminal" evidence="2">
    <location>
        <begin position="361"/>
        <end position="437"/>
    </location>
</feature>
<name>Q6UKB9_9CAUD</name>
<dbReference type="KEGG" id="vg:2716795"/>
<evidence type="ECO:0000313" key="4">
    <source>
        <dbReference type="Proteomes" id="UP000001248"/>
    </source>
</evidence>
<dbReference type="Proteomes" id="UP000001248">
    <property type="component" value="Genome"/>
</dbReference>
<feature type="compositionally biased region" description="Polar residues" evidence="1">
    <location>
        <begin position="28"/>
        <end position="39"/>
    </location>
</feature>
<protein>
    <submittedName>
        <fullName evidence="3">Gp31</fullName>
    </submittedName>
</protein>
<dbReference type="GeneID" id="2716795"/>
<evidence type="ECO:0000313" key="3">
    <source>
        <dbReference type="EMBL" id="AAR89323.1"/>
    </source>
</evidence>
<dbReference type="Gene3D" id="2.60.40.3940">
    <property type="match status" value="1"/>
</dbReference>
<keyword evidence="4" id="KW-1185">Reference proteome</keyword>